<organism evidence="1 2">
    <name type="scientific">Eretmocerus hayati</name>
    <dbReference type="NCBI Taxonomy" id="131215"/>
    <lineage>
        <taxon>Eukaryota</taxon>
        <taxon>Metazoa</taxon>
        <taxon>Ecdysozoa</taxon>
        <taxon>Arthropoda</taxon>
        <taxon>Hexapoda</taxon>
        <taxon>Insecta</taxon>
        <taxon>Pterygota</taxon>
        <taxon>Neoptera</taxon>
        <taxon>Endopterygota</taxon>
        <taxon>Hymenoptera</taxon>
        <taxon>Apocrita</taxon>
        <taxon>Proctotrupomorpha</taxon>
        <taxon>Chalcidoidea</taxon>
        <taxon>Aphelinidae</taxon>
        <taxon>Aphelininae</taxon>
        <taxon>Eretmocerus</taxon>
    </lineage>
</organism>
<keyword evidence="2" id="KW-1185">Reference proteome</keyword>
<gene>
    <name evidence="1" type="ORF">QAD02_014601</name>
</gene>
<evidence type="ECO:0000313" key="2">
    <source>
        <dbReference type="Proteomes" id="UP001239111"/>
    </source>
</evidence>
<evidence type="ECO:0000313" key="1">
    <source>
        <dbReference type="EMBL" id="KAJ8678814.1"/>
    </source>
</evidence>
<name>A0ACC2P883_9HYME</name>
<dbReference type="EMBL" id="CM056742">
    <property type="protein sequence ID" value="KAJ8678814.1"/>
    <property type="molecule type" value="Genomic_DNA"/>
</dbReference>
<proteinExistence type="predicted"/>
<reference evidence="1" key="1">
    <citation type="submission" date="2023-04" db="EMBL/GenBank/DDBJ databases">
        <title>A chromosome-level genome assembly of the parasitoid wasp Eretmocerus hayati.</title>
        <authorList>
            <person name="Zhong Y."/>
            <person name="Liu S."/>
            <person name="Liu Y."/>
        </authorList>
    </citation>
    <scope>NUCLEOTIDE SEQUENCE</scope>
    <source>
        <strain evidence="1">ZJU_SS_LIU_2023</strain>
    </source>
</reference>
<sequence>MSFSIENYKNCNFPSFNKPEIVGYFSLNTQSRLYSQDLSQLKYYNGATIRGSKTKVNLNLSEGINQVIRKPGNLNEKIDHLLQWITENHETIKASPDQNRWLRPDFVCFRGLLTRICSTPYNDQEDWIICAAKFQGTIYLCAFDTEEQKHKFANMSEKNLKFMSWGFKFEQFLLSETPNGTPITTKPVNEAEEFCCLYKSKLGKNTLFYGAEMDGVCSSQPLQEPIDWKTKKFVELKTNRMVKTDWQEKIYKKKLLKWWCQSFLVGIEDVICGNRTDSGKVFEIENIKVSDMPKICQDFWNPCDSMNFCNKFLDHIVAVVSQDYQEAIYKFDFKVGEGMRLEVLPPSSKYFFLPNWFTQKVDEMIKKTKTIGRCDDQGLETCS</sequence>
<protein>
    <submittedName>
        <fullName evidence="1">Uncharacterized protein</fullName>
    </submittedName>
</protein>
<dbReference type="Proteomes" id="UP001239111">
    <property type="component" value="Chromosome 2"/>
</dbReference>
<comment type="caution">
    <text evidence="1">The sequence shown here is derived from an EMBL/GenBank/DDBJ whole genome shotgun (WGS) entry which is preliminary data.</text>
</comment>
<accession>A0ACC2P883</accession>